<dbReference type="KEGG" id="pect:BN1012_Phect2125"/>
<gene>
    <name evidence="1" type="ORF">BN1012_Phect2125</name>
</gene>
<dbReference type="AlphaFoldDB" id="X5M9P3"/>
<protein>
    <submittedName>
        <fullName evidence="1">Uncharacterized protein</fullName>
    </submittedName>
</protein>
<reference evidence="1 2" key="1">
    <citation type="journal article" date="2014" name="Front. Genet.">
        <title>Genome and metabolic network of "Candidatus Phaeomarinobacter ectocarpi" Ec32, a new candidate genus of Alphaproteobacteria frequently associated with brown algae.</title>
        <authorList>
            <person name="Dittami S.M."/>
            <person name="Barbeyron T."/>
            <person name="Boyen C."/>
            <person name="Cambefort J."/>
            <person name="Collet G."/>
            <person name="Delage L."/>
            <person name="Gobet A."/>
            <person name="Groisillier A."/>
            <person name="Leblanc C."/>
            <person name="Michel G."/>
            <person name="Scornet D."/>
            <person name="Siegel A."/>
            <person name="Tapia J.E."/>
            <person name="Tonon T."/>
        </authorList>
    </citation>
    <scope>NUCLEOTIDE SEQUENCE [LARGE SCALE GENOMIC DNA]</scope>
    <source>
        <strain evidence="1 2">Ec32</strain>
    </source>
</reference>
<dbReference type="EMBL" id="HG966617">
    <property type="protein sequence ID" value="CDO60338.1"/>
    <property type="molecule type" value="Genomic_DNA"/>
</dbReference>
<dbReference type="Gene3D" id="3.10.450.160">
    <property type="entry name" value="inner membrane protein cigr"/>
    <property type="match status" value="1"/>
</dbReference>
<proteinExistence type="predicted"/>
<keyword evidence="2" id="KW-1185">Reference proteome</keyword>
<sequence>MDAYYERTAHPQHPLPDYIQAGLVEGQLMPPGLLKRAQPIPAWLKGQLSECSSHTDVLIGTHIMRYESNTGIVTGLYKIGG</sequence>
<accession>X5M9P3</accession>
<dbReference type="Proteomes" id="UP000032160">
    <property type="component" value="Chromosome I"/>
</dbReference>
<organism evidence="1 2">
    <name type="scientific">Candidatus Phaeomarinibacter ectocarpi</name>
    <dbReference type="NCBI Taxonomy" id="1458461"/>
    <lineage>
        <taxon>Bacteria</taxon>
        <taxon>Pseudomonadati</taxon>
        <taxon>Pseudomonadota</taxon>
        <taxon>Alphaproteobacteria</taxon>
        <taxon>Hyphomicrobiales</taxon>
        <taxon>Parvibaculaceae</taxon>
        <taxon>Candidatus Phaeomarinibacter</taxon>
    </lineage>
</organism>
<dbReference type="HOGENOM" id="CLU_2567512_0_0_5"/>
<name>X5M9P3_9HYPH</name>
<evidence type="ECO:0000313" key="2">
    <source>
        <dbReference type="Proteomes" id="UP000032160"/>
    </source>
</evidence>
<evidence type="ECO:0000313" key="1">
    <source>
        <dbReference type="EMBL" id="CDO60338.1"/>
    </source>
</evidence>